<feature type="compositionally biased region" description="Basic and acidic residues" evidence="1">
    <location>
        <begin position="32"/>
        <end position="42"/>
    </location>
</feature>
<evidence type="ECO:0000313" key="2">
    <source>
        <dbReference type="EMBL" id="KAK3674737.1"/>
    </source>
</evidence>
<dbReference type="Proteomes" id="UP001274830">
    <property type="component" value="Unassembled WGS sequence"/>
</dbReference>
<dbReference type="AlphaFoldDB" id="A0AAE0WN22"/>
<comment type="caution">
    <text evidence="2">The sequence shown here is derived from an EMBL/GenBank/DDBJ whole genome shotgun (WGS) entry which is preliminary data.</text>
</comment>
<reference evidence="2" key="1">
    <citation type="submission" date="2023-07" db="EMBL/GenBank/DDBJ databases">
        <title>Black Yeasts Isolated from many extreme environments.</title>
        <authorList>
            <person name="Coleine C."/>
            <person name="Stajich J.E."/>
            <person name="Selbmann L."/>
        </authorList>
    </citation>
    <scope>NUCLEOTIDE SEQUENCE</scope>
    <source>
        <strain evidence="2">CCFEE 5485</strain>
    </source>
</reference>
<protein>
    <submittedName>
        <fullName evidence="2">Uncharacterized protein</fullName>
    </submittedName>
</protein>
<keyword evidence="3" id="KW-1185">Reference proteome</keyword>
<proteinExistence type="predicted"/>
<feature type="compositionally biased region" description="Basic residues" evidence="1">
    <location>
        <begin position="53"/>
        <end position="62"/>
    </location>
</feature>
<dbReference type="EMBL" id="JAUTXT010000018">
    <property type="protein sequence ID" value="KAK3674737.1"/>
    <property type="molecule type" value="Genomic_DNA"/>
</dbReference>
<name>A0AAE0WN22_9PEZI</name>
<feature type="compositionally biased region" description="Basic and acidic residues" evidence="1">
    <location>
        <begin position="1"/>
        <end position="11"/>
    </location>
</feature>
<dbReference type="PANTHER" id="PTHR42354:SF1">
    <property type="entry name" value="C2H2-TYPE DOMAIN-CONTAINING PROTEIN"/>
    <property type="match status" value="1"/>
</dbReference>
<evidence type="ECO:0000313" key="3">
    <source>
        <dbReference type="Proteomes" id="UP001274830"/>
    </source>
</evidence>
<dbReference type="PANTHER" id="PTHR42354">
    <property type="entry name" value="C2H2-TYPE DOMAIN-CONTAINING PROTEIN"/>
    <property type="match status" value="1"/>
</dbReference>
<feature type="region of interest" description="Disordered" evidence="1">
    <location>
        <begin position="1"/>
        <end position="62"/>
    </location>
</feature>
<gene>
    <name evidence="2" type="ORF">LTR78_005459</name>
</gene>
<organism evidence="2 3">
    <name type="scientific">Recurvomyces mirabilis</name>
    <dbReference type="NCBI Taxonomy" id="574656"/>
    <lineage>
        <taxon>Eukaryota</taxon>
        <taxon>Fungi</taxon>
        <taxon>Dikarya</taxon>
        <taxon>Ascomycota</taxon>
        <taxon>Pezizomycotina</taxon>
        <taxon>Dothideomycetes</taxon>
        <taxon>Dothideomycetidae</taxon>
        <taxon>Mycosphaerellales</taxon>
        <taxon>Teratosphaeriaceae</taxon>
        <taxon>Recurvomyces</taxon>
    </lineage>
</organism>
<accession>A0AAE0WN22</accession>
<evidence type="ECO:0000256" key="1">
    <source>
        <dbReference type="SAM" id="MobiDB-lite"/>
    </source>
</evidence>
<sequence length="332" mass="38761">MTLLDKVQDKRAKAKQKGVDDGQNAQLQQLKAKIENIETREQDCDDGSSSSRSSRRPQRRSRRSIVDCEEALAYSVRKSRALIEREYEDNLMRVGRDYARGDLNTENKLQAQIIQLQQTVINVLQEALYSGRQLTDEDMYRLVNAQYAAREGSLEALQDQYHRMLDRRRPDEDRLRLGPTPGLRQKQLSWPVERPTEHREFGPPRRARTLPSKSLFCRYSEDLQYSSSKELHPAFDPRDDGRCPACAVNLDVRLGDSWVFQDKRINDRFVVKSHAEDGRFVCLICNRYSQVDCVCRDIDSLMRHITSTHKPEELEDDVDVEKVVRRWEIEYA</sequence>